<dbReference type="STRING" id="319795.Dgeo_1668"/>
<dbReference type="PANTHER" id="PTHR19879:SF9">
    <property type="entry name" value="TRANSCRIPTION INITIATION FACTOR TFIID SUBUNIT 5"/>
    <property type="match status" value="1"/>
</dbReference>
<dbReference type="SUPFAM" id="SSF50969">
    <property type="entry name" value="YVTN repeat-like/Quinoprotein amine dehydrogenase"/>
    <property type="match status" value="1"/>
</dbReference>
<dbReference type="PROSITE" id="PS50082">
    <property type="entry name" value="WD_REPEATS_2"/>
    <property type="match status" value="1"/>
</dbReference>
<keyword evidence="3" id="KW-1185">Reference proteome</keyword>
<dbReference type="Proteomes" id="UP000002431">
    <property type="component" value="Chromosome"/>
</dbReference>
<gene>
    <name evidence="2" type="ordered locus">Dgeo_1668</name>
</gene>
<dbReference type="InterPro" id="IPR011044">
    <property type="entry name" value="Quino_amine_DH_bsu"/>
</dbReference>
<reference evidence="2" key="1">
    <citation type="submission" date="2006-04" db="EMBL/GenBank/DDBJ databases">
        <title>Complete sequence of chromosome of Deinococcus geothermalis DSM 11300.</title>
        <authorList>
            <consortium name="US DOE Joint Genome Institute"/>
            <person name="Copeland A."/>
            <person name="Lucas S."/>
            <person name="Lapidus A."/>
            <person name="Barry K."/>
            <person name="Detter J.C."/>
            <person name="Glavina del Rio T."/>
            <person name="Hammon N."/>
            <person name="Israni S."/>
            <person name="Dalin E."/>
            <person name="Tice H."/>
            <person name="Pitluck S."/>
            <person name="Brettin T."/>
            <person name="Bruce D."/>
            <person name="Han C."/>
            <person name="Tapia R."/>
            <person name="Saunders E."/>
            <person name="Gilna P."/>
            <person name="Schmutz J."/>
            <person name="Larimer F."/>
            <person name="Land M."/>
            <person name="Hauser L."/>
            <person name="Kyrpides N."/>
            <person name="Kim E."/>
            <person name="Daly M.J."/>
            <person name="Fredrickson J.K."/>
            <person name="Makarova K.S."/>
            <person name="Gaidamakova E.K."/>
            <person name="Zhai M."/>
            <person name="Richardson P."/>
        </authorList>
    </citation>
    <scope>NUCLEOTIDE SEQUENCE</scope>
    <source>
        <strain evidence="2">DSM 11300</strain>
    </source>
</reference>
<dbReference type="EMBL" id="CP000359">
    <property type="protein sequence ID" value="ABF45963.1"/>
    <property type="molecule type" value="Genomic_DNA"/>
</dbReference>
<dbReference type="InterPro" id="IPR015943">
    <property type="entry name" value="WD40/YVTN_repeat-like_dom_sf"/>
</dbReference>
<dbReference type="InterPro" id="IPR001680">
    <property type="entry name" value="WD40_rpt"/>
</dbReference>
<feature type="repeat" description="WD" evidence="1">
    <location>
        <begin position="125"/>
        <end position="157"/>
    </location>
</feature>
<dbReference type="PANTHER" id="PTHR19879">
    <property type="entry name" value="TRANSCRIPTION INITIATION FACTOR TFIID"/>
    <property type="match status" value="1"/>
</dbReference>
<evidence type="ECO:0000256" key="1">
    <source>
        <dbReference type="PROSITE-ProRule" id="PRU00221"/>
    </source>
</evidence>
<proteinExistence type="predicted"/>
<dbReference type="eggNOG" id="COG2319">
    <property type="taxonomic scope" value="Bacteria"/>
</dbReference>
<protein>
    <submittedName>
        <fullName evidence="2">WD40-repeat containing protein</fullName>
    </submittedName>
</protein>
<evidence type="ECO:0000313" key="2">
    <source>
        <dbReference type="EMBL" id="ABF45963.1"/>
    </source>
</evidence>
<sequence>MFRCLQLTVLLAPGMVVCAGAIPVQPIWALKKTLFLGFSAEGEVVTRPFLAAGGPVAYVEGRDARTGKVSTRITFPEAGDDLGLLALTPDLQTFAWLNRLGDVLTMRAGENRWTSSSPGLRGTEALVFSPDGRTLAAMNVNGYVQLWDVPKGERRATLLLQSQPRSLTFHPSRPLLAVNETRTAGSVTLWDTNTGQKVLTVPGLTGVLRPFQFAPDGTLFTRVGYSVGFLGLDLDRLGQGDWGMNVRTLPTFTEPCPPDSPAEVCARGVRAASFNADGSRVLLNILRTPQNVPASLLYDSKTGRRLKVIDTPGASATLTPDGQGLMLNTFQGEIQGVPLP</sequence>
<evidence type="ECO:0000313" key="3">
    <source>
        <dbReference type="Proteomes" id="UP000002431"/>
    </source>
</evidence>
<dbReference type="HOGENOM" id="CLU_796251_0_0_0"/>
<dbReference type="Gene3D" id="2.130.10.10">
    <property type="entry name" value="YVTN repeat-like/Quinoprotein amine dehydrogenase"/>
    <property type="match status" value="1"/>
</dbReference>
<dbReference type="AlphaFoldDB" id="Q1IXS1"/>
<accession>Q1IXS1</accession>
<dbReference type="RefSeq" id="WP_011530796.1">
    <property type="nucleotide sequence ID" value="NC_008025.1"/>
</dbReference>
<dbReference type="KEGG" id="dge:Dgeo_1668"/>
<name>Q1IXS1_DEIGD</name>
<keyword evidence="1" id="KW-0853">WD repeat</keyword>
<organism evidence="2 3">
    <name type="scientific">Deinococcus geothermalis (strain DSM 11300 / CIP 105573 / AG-3a)</name>
    <dbReference type="NCBI Taxonomy" id="319795"/>
    <lineage>
        <taxon>Bacteria</taxon>
        <taxon>Thermotogati</taxon>
        <taxon>Deinococcota</taxon>
        <taxon>Deinococci</taxon>
        <taxon>Deinococcales</taxon>
        <taxon>Deinococcaceae</taxon>
        <taxon>Deinococcus</taxon>
    </lineage>
</organism>